<reference evidence="15" key="1">
    <citation type="journal article" date="2019" name="Int. J. Syst. Evol. Microbiol.">
        <title>The Global Catalogue of Microorganisms (GCM) 10K type strain sequencing project: providing services to taxonomists for standard genome sequencing and annotation.</title>
        <authorList>
            <consortium name="The Broad Institute Genomics Platform"/>
            <consortium name="The Broad Institute Genome Sequencing Center for Infectious Disease"/>
            <person name="Wu L."/>
            <person name="Ma J."/>
        </authorList>
    </citation>
    <scope>NUCLEOTIDE SEQUENCE [LARGE SCALE GENOMIC DNA]</scope>
    <source>
        <strain evidence="15">KCTC 42953</strain>
    </source>
</reference>
<feature type="binding site" evidence="11">
    <location>
        <position position="142"/>
    </location>
    <ligand>
        <name>NAD(+)</name>
        <dbReference type="ChEBI" id="CHEBI:57540"/>
    </ligand>
</feature>
<dbReference type="InterPro" id="IPR013840">
    <property type="entry name" value="DNAligase_N"/>
</dbReference>
<dbReference type="PROSITE" id="PS50172">
    <property type="entry name" value="BRCT"/>
    <property type="match status" value="1"/>
</dbReference>
<keyword evidence="15" id="KW-1185">Reference proteome</keyword>
<dbReference type="PROSITE" id="PS01055">
    <property type="entry name" value="DNA_LIGASE_N1"/>
    <property type="match status" value="1"/>
</dbReference>
<keyword evidence="9 11" id="KW-0234">DNA repair</keyword>
<dbReference type="PROSITE" id="PS01056">
    <property type="entry name" value="DNA_LIGASE_N2"/>
    <property type="match status" value="1"/>
</dbReference>
<dbReference type="InterPro" id="IPR033136">
    <property type="entry name" value="DNA_ligase_CS"/>
</dbReference>
<dbReference type="InterPro" id="IPR003583">
    <property type="entry name" value="Hlx-hairpin-Hlx_DNA-bd_motif"/>
</dbReference>
<dbReference type="InterPro" id="IPR001679">
    <property type="entry name" value="DNA_ligase"/>
</dbReference>
<dbReference type="InterPro" id="IPR036420">
    <property type="entry name" value="BRCT_dom_sf"/>
</dbReference>
<dbReference type="NCBIfam" id="TIGR00575">
    <property type="entry name" value="dnlj"/>
    <property type="match status" value="1"/>
</dbReference>
<comment type="caution">
    <text evidence="11">Lacks conserved residue(s) required for the propagation of feature annotation.</text>
</comment>
<keyword evidence="6 11" id="KW-0862">Zinc</keyword>
<dbReference type="CDD" id="cd17748">
    <property type="entry name" value="BRCT_DNA_ligase_like"/>
    <property type="match status" value="1"/>
</dbReference>
<evidence type="ECO:0000256" key="3">
    <source>
        <dbReference type="ARBA" id="ARBA00022705"/>
    </source>
</evidence>
<dbReference type="GO" id="GO:0003911">
    <property type="term" value="F:DNA ligase (NAD+) activity"/>
    <property type="evidence" value="ECO:0007669"/>
    <property type="project" value="UniProtKB-EC"/>
</dbReference>
<feature type="binding site" evidence="11">
    <location>
        <position position="296"/>
    </location>
    <ligand>
        <name>NAD(+)</name>
        <dbReference type="ChEBI" id="CHEBI:57540"/>
    </ligand>
</feature>
<dbReference type="SUPFAM" id="SSF52113">
    <property type="entry name" value="BRCT domain"/>
    <property type="match status" value="1"/>
</dbReference>
<keyword evidence="5 11" id="KW-0227">DNA damage</keyword>
<keyword evidence="7 11" id="KW-0460">Magnesium</keyword>
<dbReference type="Pfam" id="PF03120">
    <property type="entry name" value="OB_DNA_ligase"/>
    <property type="match status" value="1"/>
</dbReference>
<dbReference type="SMART" id="SM00532">
    <property type="entry name" value="LIGANc"/>
    <property type="match status" value="1"/>
</dbReference>
<dbReference type="Gene3D" id="1.10.150.20">
    <property type="entry name" value="5' to 3' exonuclease, C-terminal subdomain"/>
    <property type="match status" value="2"/>
</dbReference>
<evidence type="ECO:0000256" key="9">
    <source>
        <dbReference type="ARBA" id="ARBA00023204"/>
    </source>
</evidence>
<name>A0ABV7J3R5_9GAMM</name>
<feature type="binding site" evidence="11">
    <location>
        <position position="417"/>
    </location>
    <ligand>
        <name>Zn(2+)</name>
        <dbReference type="ChEBI" id="CHEBI:29105"/>
    </ligand>
</feature>
<evidence type="ECO:0000256" key="12">
    <source>
        <dbReference type="RuleBase" id="RU000618"/>
    </source>
</evidence>
<feature type="binding site" evidence="11">
    <location>
        <position position="320"/>
    </location>
    <ligand>
        <name>NAD(+)</name>
        <dbReference type="ChEBI" id="CHEBI:57540"/>
    </ligand>
</feature>
<evidence type="ECO:0000256" key="2">
    <source>
        <dbReference type="ARBA" id="ARBA00022598"/>
    </source>
</evidence>
<evidence type="ECO:0000313" key="14">
    <source>
        <dbReference type="EMBL" id="MFC3192800.1"/>
    </source>
</evidence>
<evidence type="ECO:0000259" key="13">
    <source>
        <dbReference type="PROSITE" id="PS50172"/>
    </source>
</evidence>
<dbReference type="Gene3D" id="1.10.287.610">
    <property type="entry name" value="Helix hairpin bin"/>
    <property type="match status" value="1"/>
</dbReference>
<dbReference type="InterPro" id="IPR004150">
    <property type="entry name" value="NAD_DNA_ligase_OB"/>
</dbReference>
<dbReference type="InterPro" id="IPR010994">
    <property type="entry name" value="RuvA_2-like"/>
</dbReference>
<comment type="cofactor">
    <cofactor evidence="11">
        <name>Mg(2+)</name>
        <dbReference type="ChEBI" id="CHEBI:18420"/>
    </cofactor>
    <cofactor evidence="11">
        <name>Mn(2+)</name>
        <dbReference type="ChEBI" id="CHEBI:29035"/>
    </cofactor>
</comment>
<dbReference type="InterPro" id="IPR013839">
    <property type="entry name" value="DNAligase_adenylation"/>
</dbReference>
<comment type="function">
    <text evidence="1 11">DNA ligase that catalyzes the formation of phosphodiester linkages between 5'-phosphoryl and 3'-hydroxyl groups in double-stranded DNA using NAD as a coenzyme and as the energy source for the reaction. It is essential for DNA replication and repair of damaged DNA.</text>
</comment>
<organism evidence="14 15">
    <name type="scientific">Marinicella sediminis</name>
    <dbReference type="NCBI Taxonomy" id="1792834"/>
    <lineage>
        <taxon>Bacteria</taxon>
        <taxon>Pseudomonadati</taxon>
        <taxon>Pseudomonadota</taxon>
        <taxon>Gammaproteobacteria</taxon>
        <taxon>Lysobacterales</taxon>
        <taxon>Marinicellaceae</taxon>
        <taxon>Marinicella</taxon>
    </lineage>
</organism>
<keyword evidence="4 11" id="KW-0479">Metal-binding</keyword>
<comment type="similarity">
    <text evidence="11">Belongs to the NAD-dependent DNA ligase family. LigA subfamily.</text>
</comment>
<dbReference type="InterPro" id="IPR041663">
    <property type="entry name" value="DisA/LigA_HHH"/>
</dbReference>
<dbReference type="InterPro" id="IPR018239">
    <property type="entry name" value="DNA_ligase_AS"/>
</dbReference>
<dbReference type="Gene3D" id="2.40.50.140">
    <property type="entry name" value="Nucleic acid-binding proteins"/>
    <property type="match status" value="1"/>
</dbReference>
<feature type="binding site" evidence="11">
    <location>
        <begin position="83"/>
        <end position="84"/>
    </location>
    <ligand>
        <name>NAD(+)</name>
        <dbReference type="ChEBI" id="CHEBI:57540"/>
    </ligand>
</feature>
<dbReference type="Pfam" id="PF12826">
    <property type="entry name" value="HHH_2"/>
    <property type="match status" value="1"/>
</dbReference>
<keyword evidence="11" id="KW-0464">Manganese</keyword>
<feature type="binding site" evidence="11">
    <location>
        <position position="414"/>
    </location>
    <ligand>
        <name>Zn(2+)</name>
        <dbReference type="ChEBI" id="CHEBI:29105"/>
    </ligand>
</feature>
<proteinExistence type="inferred from homology"/>
<dbReference type="Gene3D" id="6.20.10.30">
    <property type="match status" value="1"/>
</dbReference>
<protein>
    <recommendedName>
        <fullName evidence="11 12">DNA ligase</fullName>
        <ecNumber evidence="11 12">6.5.1.2</ecNumber>
    </recommendedName>
    <alternativeName>
        <fullName evidence="11">Polydeoxyribonucleotide synthase [NAD(+)]</fullName>
    </alternativeName>
</protein>
<feature type="binding site" evidence="11">
    <location>
        <position position="179"/>
    </location>
    <ligand>
        <name>NAD(+)</name>
        <dbReference type="ChEBI" id="CHEBI:57540"/>
    </ligand>
</feature>
<evidence type="ECO:0000256" key="8">
    <source>
        <dbReference type="ARBA" id="ARBA00023027"/>
    </source>
</evidence>
<comment type="caution">
    <text evidence="14">The sequence shown here is derived from an EMBL/GenBank/DDBJ whole genome shotgun (WGS) entry which is preliminary data.</text>
</comment>
<evidence type="ECO:0000256" key="10">
    <source>
        <dbReference type="ARBA" id="ARBA00034005"/>
    </source>
</evidence>
<dbReference type="Pfam" id="PF14520">
    <property type="entry name" value="HHH_5"/>
    <property type="match status" value="1"/>
</dbReference>
<dbReference type="SUPFAM" id="SSF56091">
    <property type="entry name" value="DNA ligase/mRNA capping enzyme, catalytic domain"/>
    <property type="match status" value="1"/>
</dbReference>
<feature type="active site" description="N6-AMP-lysine intermediate" evidence="11">
    <location>
        <position position="121"/>
    </location>
</feature>
<evidence type="ECO:0000256" key="5">
    <source>
        <dbReference type="ARBA" id="ARBA00022763"/>
    </source>
</evidence>
<dbReference type="PIRSF" id="PIRSF001604">
    <property type="entry name" value="LigA"/>
    <property type="match status" value="1"/>
</dbReference>
<dbReference type="Gene3D" id="3.30.470.30">
    <property type="entry name" value="DNA ligase/mRNA capping enzyme"/>
    <property type="match status" value="1"/>
</dbReference>
<dbReference type="SUPFAM" id="SSF50249">
    <property type="entry name" value="Nucleic acid-binding proteins"/>
    <property type="match status" value="1"/>
</dbReference>
<comment type="catalytic activity">
    <reaction evidence="10 11 12">
        <text>NAD(+) + (deoxyribonucleotide)n-3'-hydroxyl + 5'-phospho-(deoxyribonucleotide)m = (deoxyribonucleotide)n+m + AMP + beta-nicotinamide D-nucleotide.</text>
        <dbReference type="EC" id="6.5.1.2"/>
    </reaction>
</comment>
<feature type="binding site" evidence="11">
    <location>
        <position position="438"/>
    </location>
    <ligand>
        <name>Zn(2+)</name>
        <dbReference type="ChEBI" id="CHEBI:29105"/>
    </ligand>
</feature>
<dbReference type="PANTHER" id="PTHR23389:SF9">
    <property type="entry name" value="DNA LIGASE"/>
    <property type="match status" value="1"/>
</dbReference>
<sequence length="672" mass="73880">MNQPASHEDYVRLKDELNEHAYHYYVLDDPLISDSEYDRLYQQLLKAESAHPQWVAEDSPSQRVADQPLSHFSQITHALPMLSLGNVFSAEELQEFDQRIHKILDQEVSSVGDISYSAEPKLDGLAVSIRYENGLLVQAATRGDGAIGEDITANVKTIQSVPLSLRGDDLPAVLEVRGEVVMPRDGFSRYNTWALAHDEKVFANPRNAAAGSLRQLDPQKTARRPLAFYAYSIGEVQPAHQLDTHSSVLAWVKQLGLPVNHLSRVVEGVTGCAEYYQEIGNLREQLNFDIDGVVYKVDDLSWQQILGFVTKAPRWATAHKFPAEEATTQVENIDVQVGRTGSITPVARLKPVTVGGVTVTNATLHNEDEIRRKDVRVGDTVFVRRAGDVIPEVVKVVTARRPADARPFTMPSHCPVCDSELHKIEGEAVLRCPAGLTCDAQRKESIKHFASRKAMDIDGLGNKLVEQLVDAGLIENPADLYHLKEAQVSGLERMAQKSATNLLKGIEQSKQTTLPRFIYALGIREVGEATALTLANELHNLDAIKGADKEALMDLPDVGEVVASRIRQYFHNPQNLAVIDELLAAGIHWPQISQQDSGPKPLEGMTVVLTGSLSQMTRSEAKQKLQQLGAKVTGSVSARTDLLVAGEKAGSKLSKAEQLGIQVVDEAWLLGQ</sequence>
<gene>
    <name evidence="11 14" type="primary">ligA</name>
    <name evidence="14" type="ORF">ACFODZ_00975</name>
</gene>
<dbReference type="SMART" id="SM00278">
    <property type="entry name" value="HhH1"/>
    <property type="match status" value="4"/>
</dbReference>
<dbReference type="NCBIfam" id="NF005932">
    <property type="entry name" value="PRK07956.1"/>
    <property type="match status" value="1"/>
</dbReference>
<dbReference type="Pfam" id="PF01653">
    <property type="entry name" value="DNA_ligase_aden"/>
    <property type="match status" value="1"/>
</dbReference>
<accession>A0ABV7J3R5</accession>
<feature type="binding site" evidence="11">
    <location>
        <position position="119"/>
    </location>
    <ligand>
        <name>NAD(+)</name>
        <dbReference type="ChEBI" id="CHEBI:57540"/>
    </ligand>
</feature>
<dbReference type="Proteomes" id="UP001595533">
    <property type="component" value="Unassembled WGS sequence"/>
</dbReference>
<dbReference type="Pfam" id="PF03119">
    <property type="entry name" value="DNA_ligase_ZBD"/>
    <property type="match status" value="1"/>
</dbReference>
<dbReference type="HAMAP" id="MF_01588">
    <property type="entry name" value="DNA_ligase_A"/>
    <property type="match status" value="1"/>
</dbReference>
<dbReference type="SUPFAM" id="SSF47781">
    <property type="entry name" value="RuvA domain 2-like"/>
    <property type="match status" value="1"/>
</dbReference>
<dbReference type="RefSeq" id="WP_077409475.1">
    <property type="nucleotide sequence ID" value="NZ_JBHRTS010000001.1"/>
</dbReference>
<dbReference type="EMBL" id="JBHRTS010000001">
    <property type="protein sequence ID" value="MFC3192800.1"/>
    <property type="molecule type" value="Genomic_DNA"/>
</dbReference>
<dbReference type="SMART" id="SM00292">
    <property type="entry name" value="BRCT"/>
    <property type="match status" value="1"/>
</dbReference>
<keyword evidence="8 11" id="KW-0520">NAD</keyword>
<dbReference type="CDD" id="cd00114">
    <property type="entry name" value="LIGANc"/>
    <property type="match status" value="1"/>
</dbReference>
<dbReference type="InterPro" id="IPR001357">
    <property type="entry name" value="BRCT_dom"/>
</dbReference>
<dbReference type="PANTHER" id="PTHR23389">
    <property type="entry name" value="CHROMOSOME TRANSMISSION FIDELITY FACTOR 18"/>
    <property type="match status" value="1"/>
</dbReference>
<evidence type="ECO:0000256" key="4">
    <source>
        <dbReference type="ARBA" id="ARBA00022723"/>
    </source>
</evidence>
<evidence type="ECO:0000256" key="1">
    <source>
        <dbReference type="ARBA" id="ARBA00004067"/>
    </source>
</evidence>
<evidence type="ECO:0000256" key="6">
    <source>
        <dbReference type="ARBA" id="ARBA00022833"/>
    </source>
</evidence>
<dbReference type="InterPro" id="IPR004149">
    <property type="entry name" value="Znf_DNAligase_C4"/>
</dbReference>
<dbReference type="Pfam" id="PF00533">
    <property type="entry name" value="BRCT"/>
    <property type="match status" value="1"/>
</dbReference>
<feature type="domain" description="BRCT" evidence="13">
    <location>
        <begin position="597"/>
        <end position="672"/>
    </location>
</feature>
<dbReference type="EC" id="6.5.1.2" evidence="11 12"/>
<feature type="binding site" evidence="11">
    <location>
        <begin position="34"/>
        <end position="38"/>
    </location>
    <ligand>
        <name>NAD(+)</name>
        <dbReference type="ChEBI" id="CHEBI:57540"/>
    </ligand>
</feature>
<keyword evidence="2 11" id="KW-0436">Ligase</keyword>
<dbReference type="Gene3D" id="3.40.50.10190">
    <property type="entry name" value="BRCT domain"/>
    <property type="match status" value="1"/>
</dbReference>
<keyword evidence="3 11" id="KW-0235">DNA replication</keyword>
<evidence type="ECO:0000256" key="7">
    <source>
        <dbReference type="ARBA" id="ARBA00022842"/>
    </source>
</evidence>
<evidence type="ECO:0000256" key="11">
    <source>
        <dbReference type="HAMAP-Rule" id="MF_01588"/>
    </source>
</evidence>
<dbReference type="InterPro" id="IPR012340">
    <property type="entry name" value="NA-bd_OB-fold"/>
</dbReference>
<evidence type="ECO:0000313" key="15">
    <source>
        <dbReference type="Proteomes" id="UP001595533"/>
    </source>
</evidence>